<name>A0A6N2V7Y9_9BACT</name>
<keyword evidence="1" id="KW-0732">Signal</keyword>
<gene>
    <name evidence="3" type="ORF">AMLFYP55_01358</name>
</gene>
<organism evidence="3">
    <name type="scientific">Akkermansia muciniphila</name>
    <dbReference type="NCBI Taxonomy" id="239935"/>
    <lineage>
        <taxon>Bacteria</taxon>
        <taxon>Pseudomonadati</taxon>
        <taxon>Verrucomicrobiota</taxon>
        <taxon>Verrucomicrobiia</taxon>
        <taxon>Verrucomicrobiales</taxon>
        <taxon>Akkermansiaceae</taxon>
        <taxon>Akkermansia</taxon>
    </lineage>
</organism>
<reference evidence="3" key="1">
    <citation type="submission" date="2019-11" db="EMBL/GenBank/DDBJ databases">
        <authorList>
            <person name="Feng L."/>
        </authorList>
    </citation>
    <scope>NUCLEOTIDE SEQUENCE</scope>
    <source>
        <strain evidence="3">AMuciniphilaLFYP55</strain>
    </source>
</reference>
<proteinExistence type="predicted"/>
<dbReference type="EMBL" id="CACRSS010000021">
    <property type="protein sequence ID" value="VYT26080.1"/>
    <property type="molecule type" value="Genomic_DNA"/>
</dbReference>
<dbReference type="AlphaFoldDB" id="A0A6N2V7Y9"/>
<evidence type="ECO:0000256" key="1">
    <source>
        <dbReference type="SAM" id="SignalP"/>
    </source>
</evidence>
<protein>
    <recommendedName>
        <fullName evidence="2">Ice-binding protein C-terminal domain-containing protein</fullName>
    </recommendedName>
</protein>
<dbReference type="OrthoDB" id="199903at2"/>
<feature type="signal peptide" evidence="1">
    <location>
        <begin position="1"/>
        <end position="32"/>
    </location>
</feature>
<sequence>MRMRTVHPRTLIMKKILYALMLAAGMSLSATAATTLLDSSIVGYSDFASRLADFGTRKDSVAITTDGGNLVLSGTTFSQPVSGGSTRNNMTVTMVLDLSKINTPEAYTALFNAKGGSTSWGAGLNTDRTLQGLWDNAAYSGGPTTSALGTEGTLTISVVTGEFGTRIYLGDSATYHTASGLKFGSVDITQILMDAGLADAVEQLYVHDSALSQEQIGQLMSEIASVPEPATATLGLLGLAALMMRRRRA</sequence>
<feature type="chain" id="PRO_5026869612" description="Ice-binding protein C-terminal domain-containing protein" evidence="1">
    <location>
        <begin position="33"/>
        <end position="249"/>
    </location>
</feature>
<dbReference type="Pfam" id="PF07589">
    <property type="entry name" value="PEP-CTERM"/>
    <property type="match status" value="1"/>
</dbReference>
<feature type="domain" description="Ice-binding protein C-terminal" evidence="2">
    <location>
        <begin position="225"/>
        <end position="248"/>
    </location>
</feature>
<dbReference type="InterPro" id="IPR013424">
    <property type="entry name" value="Ice-binding_C"/>
</dbReference>
<accession>A0A6N2V7Y9</accession>
<evidence type="ECO:0000313" key="3">
    <source>
        <dbReference type="EMBL" id="VYT26080.1"/>
    </source>
</evidence>
<evidence type="ECO:0000259" key="2">
    <source>
        <dbReference type="Pfam" id="PF07589"/>
    </source>
</evidence>